<evidence type="ECO:0000256" key="7">
    <source>
        <dbReference type="RuleBase" id="RU363032"/>
    </source>
</evidence>
<keyword evidence="6 7" id="KW-0472">Membrane</keyword>
<feature type="transmembrane region" description="Helical" evidence="7">
    <location>
        <begin position="46"/>
        <end position="67"/>
    </location>
</feature>
<dbReference type="RefSeq" id="WP_318597365.1">
    <property type="nucleotide sequence ID" value="NZ_JAWSTH010000026.1"/>
</dbReference>
<evidence type="ECO:0000259" key="9">
    <source>
        <dbReference type="PROSITE" id="PS50928"/>
    </source>
</evidence>
<dbReference type="Pfam" id="PF00528">
    <property type="entry name" value="BPD_transp_1"/>
    <property type="match status" value="1"/>
</dbReference>
<reference evidence="11" key="1">
    <citation type="submission" date="2023-07" db="EMBL/GenBank/DDBJ databases">
        <title>Conexibacter stalactiti sp. nov., isolated from stalactites in a lava cave and emended description of the genus Conexibacter.</title>
        <authorList>
            <person name="Lee S.D."/>
        </authorList>
    </citation>
    <scope>NUCLEOTIDE SEQUENCE [LARGE SCALE GENOMIC DNA]</scope>
    <source>
        <strain evidence="11">KCTC 39840</strain>
    </source>
</reference>
<feature type="compositionally biased region" description="Low complexity" evidence="8">
    <location>
        <begin position="1"/>
        <end position="16"/>
    </location>
</feature>
<feature type="transmembrane region" description="Helical" evidence="7">
    <location>
        <begin position="164"/>
        <end position="183"/>
    </location>
</feature>
<keyword evidence="4 7" id="KW-0812">Transmembrane</keyword>
<dbReference type="PANTHER" id="PTHR30151">
    <property type="entry name" value="ALKANE SULFONATE ABC TRANSPORTER-RELATED, MEMBRANE SUBUNIT"/>
    <property type="match status" value="1"/>
</dbReference>
<protein>
    <submittedName>
        <fullName evidence="10">ABC transporter permease</fullName>
    </submittedName>
</protein>
<keyword evidence="11" id="KW-1185">Reference proteome</keyword>
<gene>
    <name evidence="10" type="ORF">R7226_11820</name>
</gene>
<dbReference type="Gene3D" id="1.10.3720.10">
    <property type="entry name" value="MetI-like"/>
    <property type="match status" value="1"/>
</dbReference>
<dbReference type="Proteomes" id="UP001284601">
    <property type="component" value="Unassembled WGS sequence"/>
</dbReference>
<keyword evidence="5 7" id="KW-1133">Transmembrane helix</keyword>
<sequence>MSSASSNPSVAPASGGAAPGGPAPGLTPAALVRRLRPSLPKSGRSTLLATIAVGGLILGWWVLALVIDNPQMMPTPQKIAATIWENFTTTDPLGKTGWSYLLVTLQRIVIGFGLAMALGCVIGILMGISANAEGLFKPIVTTGLAIPAVAWVVLAIMWFGVTEWSGIFVVTIDILPYIVVSMWEGTKAVDRDLVSMSNVFGASRRQVWRRIYIPHLGPYIFSSIRYGFALAWKIVLIVEVFGLPNGVGSIFEYWYAQFNMTQVFAWTATFAIVIIVIENAIIGPARKYAFRWMPTGLSSGTRRPKGGV</sequence>
<name>A0ABU4HP05_9ACTN</name>
<comment type="similarity">
    <text evidence="7">Belongs to the binding-protein-dependent transport system permease family.</text>
</comment>
<evidence type="ECO:0000313" key="11">
    <source>
        <dbReference type="Proteomes" id="UP001284601"/>
    </source>
</evidence>
<evidence type="ECO:0000313" key="10">
    <source>
        <dbReference type="EMBL" id="MDW5595031.1"/>
    </source>
</evidence>
<feature type="transmembrane region" description="Helical" evidence="7">
    <location>
        <begin position="263"/>
        <end position="282"/>
    </location>
</feature>
<proteinExistence type="inferred from homology"/>
<evidence type="ECO:0000256" key="3">
    <source>
        <dbReference type="ARBA" id="ARBA00022475"/>
    </source>
</evidence>
<evidence type="ECO:0000256" key="2">
    <source>
        <dbReference type="ARBA" id="ARBA00022448"/>
    </source>
</evidence>
<evidence type="ECO:0000256" key="5">
    <source>
        <dbReference type="ARBA" id="ARBA00022989"/>
    </source>
</evidence>
<dbReference type="InterPro" id="IPR000515">
    <property type="entry name" value="MetI-like"/>
</dbReference>
<evidence type="ECO:0000256" key="1">
    <source>
        <dbReference type="ARBA" id="ARBA00004651"/>
    </source>
</evidence>
<evidence type="ECO:0000256" key="6">
    <source>
        <dbReference type="ARBA" id="ARBA00023136"/>
    </source>
</evidence>
<keyword evidence="3" id="KW-1003">Cell membrane</keyword>
<evidence type="ECO:0000256" key="4">
    <source>
        <dbReference type="ARBA" id="ARBA00022692"/>
    </source>
</evidence>
<feature type="transmembrane region" description="Helical" evidence="7">
    <location>
        <begin position="108"/>
        <end position="128"/>
    </location>
</feature>
<dbReference type="SUPFAM" id="SSF161098">
    <property type="entry name" value="MetI-like"/>
    <property type="match status" value="1"/>
</dbReference>
<dbReference type="PANTHER" id="PTHR30151:SF38">
    <property type="entry name" value="ALIPHATIC SULFONATES TRANSPORT PERMEASE PROTEIN SSUC-RELATED"/>
    <property type="match status" value="1"/>
</dbReference>
<organism evidence="10 11">
    <name type="scientific">Conexibacter stalactiti</name>
    <dbReference type="NCBI Taxonomy" id="1940611"/>
    <lineage>
        <taxon>Bacteria</taxon>
        <taxon>Bacillati</taxon>
        <taxon>Actinomycetota</taxon>
        <taxon>Thermoleophilia</taxon>
        <taxon>Solirubrobacterales</taxon>
        <taxon>Conexibacteraceae</taxon>
        <taxon>Conexibacter</taxon>
    </lineage>
</organism>
<dbReference type="CDD" id="cd06261">
    <property type="entry name" value="TM_PBP2"/>
    <property type="match status" value="1"/>
</dbReference>
<feature type="region of interest" description="Disordered" evidence="8">
    <location>
        <begin position="1"/>
        <end position="22"/>
    </location>
</feature>
<keyword evidence="2 7" id="KW-0813">Transport</keyword>
<accession>A0ABU4HP05</accession>
<comment type="subcellular location">
    <subcellularLocation>
        <location evidence="1 7">Cell membrane</location>
        <topology evidence="1 7">Multi-pass membrane protein</topology>
    </subcellularLocation>
</comment>
<feature type="transmembrane region" description="Helical" evidence="7">
    <location>
        <begin position="219"/>
        <end position="243"/>
    </location>
</feature>
<feature type="transmembrane region" description="Helical" evidence="7">
    <location>
        <begin position="135"/>
        <end position="158"/>
    </location>
</feature>
<dbReference type="EMBL" id="JAWSTH010000026">
    <property type="protein sequence ID" value="MDW5595031.1"/>
    <property type="molecule type" value="Genomic_DNA"/>
</dbReference>
<dbReference type="InterPro" id="IPR035906">
    <property type="entry name" value="MetI-like_sf"/>
</dbReference>
<evidence type="ECO:0000256" key="8">
    <source>
        <dbReference type="SAM" id="MobiDB-lite"/>
    </source>
</evidence>
<comment type="caution">
    <text evidence="10">The sequence shown here is derived from an EMBL/GenBank/DDBJ whole genome shotgun (WGS) entry which is preliminary data.</text>
</comment>
<feature type="domain" description="ABC transmembrane type-1" evidence="9">
    <location>
        <begin position="101"/>
        <end position="282"/>
    </location>
</feature>
<dbReference type="PROSITE" id="PS50928">
    <property type="entry name" value="ABC_TM1"/>
    <property type="match status" value="1"/>
</dbReference>